<feature type="compositionally biased region" description="Polar residues" evidence="1">
    <location>
        <begin position="121"/>
        <end position="132"/>
    </location>
</feature>
<comment type="caution">
    <text evidence="2">The sequence shown here is derived from an EMBL/GenBank/DDBJ whole genome shotgun (WGS) entry which is preliminary data.</text>
</comment>
<gene>
    <name evidence="2" type="ORF">OUZ56_011832</name>
</gene>
<feature type="compositionally biased region" description="Basic and acidic residues" evidence="1">
    <location>
        <begin position="133"/>
        <end position="177"/>
    </location>
</feature>
<dbReference type="EMBL" id="JAOYFB010000002">
    <property type="protein sequence ID" value="KAK4006674.1"/>
    <property type="molecule type" value="Genomic_DNA"/>
</dbReference>
<evidence type="ECO:0000313" key="2">
    <source>
        <dbReference type="EMBL" id="KAK4006674.1"/>
    </source>
</evidence>
<organism evidence="2 3">
    <name type="scientific">Daphnia magna</name>
    <dbReference type="NCBI Taxonomy" id="35525"/>
    <lineage>
        <taxon>Eukaryota</taxon>
        <taxon>Metazoa</taxon>
        <taxon>Ecdysozoa</taxon>
        <taxon>Arthropoda</taxon>
        <taxon>Crustacea</taxon>
        <taxon>Branchiopoda</taxon>
        <taxon>Diplostraca</taxon>
        <taxon>Cladocera</taxon>
        <taxon>Anomopoda</taxon>
        <taxon>Daphniidae</taxon>
        <taxon>Daphnia</taxon>
    </lineage>
</organism>
<keyword evidence="3" id="KW-1185">Reference proteome</keyword>
<dbReference type="Proteomes" id="UP001234178">
    <property type="component" value="Unassembled WGS sequence"/>
</dbReference>
<feature type="region of interest" description="Disordered" evidence="1">
    <location>
        <begin position="119"/>
        <end position="177"/>
    </location>
</feature>
<evidence type="ECO:0000313" key="3">
    <source>
        <dbReference type="Proteomes" id="UP001234178"/>
    </source>
</evidence>
<proteinExistence type="predicted"/>
<reference evidence="2 3" key="1">
    <citation type="journal article" date="2023" name="Nucleic Acids Res.">
        <title>The hologenome of Daphnia magna reveals possible DNA methylation and microbiome-mediated evolution of the host genome.</title>
        <authorList>
            <person name="Chaturvedi A."/>
            <person name="Li X."/>
            <person name="Dhandapani V."/>
            <person name="Marshall H."/>
            <person name="Kissane S."/>
            <person name="Cuenca-Cambronero M."/>
            <person name="Asole G."/>
            <person name="Calvet F."/>
            <person name="Ruiz-Romero M."/>
            <person name="Marangio P."/>
            <person name="Guigo R."/>
            <person name="Rago D."/>
            <person name="Mirbahai L."/>
            <person name="Eastwood N."/>
            <person name="Colbourne J.K."/>
            <person name="Zhou J."/>
            <person name="Mallon E."/>
            <person name="Orsini L."/>
        </authorList>
    </citation>
    <scope>NUCLEOTIDE SEQUENCE [LARGE SCALE GENOMIC DNA]</scope>
    <source>
        <strain evidence="2">LRV0_1</strain>
    </source>
</reference>
<sequence>MDGRPWMKESATNRTTGPTTGRALMLNVYMHKKMVLGHRTELAGIGTEIDATGSSNGLRTLNTELEQGTTNILDFTPSISQELPAEERKEFEDTLRDNTDCFAKEGERLRRCNVAEHEIQLTPNATPNYQTKTDPKSHPQRTDTRHAEERRDRRCHRAMDREDQIDRKEGWKLEILP</sequence>
<accession>A0ABQ9Z1B0</accession>
<name>A0ABQ9Z1B0_9CRUS</name>
<evidence type="ECO:0000256" key="1">
    <source>
        <dbReference type="SAM" id="MobiDB-lite"/>
    </source>
</evidence>
<protein>
    <submittedName>
        <fullName evidence="2">Uncharacterized protein</fullName>
    </submittedName>
</protein>